<dbReference type="VEuPathDB" id="CryptoDB:Vbra_18865"/>
<keyword evidence="4" id="KW-1185">Reference proteome</keyword>
<evidence type="ECO:0000313" key="4">
    <source>
        <dbReference type="Proteomes" id="UP000041254"/>
    </source>
</evidence>
<feature type="compositionally biased region" description="Basic and acidic residues" evidence="1">
    <location>
        <begin position="95"/>
        <end position="109"/>
    </location>
</feature>
<evidence type="ECO:0000256" key="1">
    <source>
        <dbReference type="SAM" id="MobiDB-lite"/>
    </source>
</evidence>
<gene>
    <name evidence="3" type="ORF">Vbra_18865</name>
</gene>
<keyword evidence="2" id="KW-1133">Transmembrane helix</keyword>
<proteinExistence type="predicted"/>
<evidence type="ECO:0000256" key="2">
    <source>
        <dbReference type="SAM" id="Phobius"/>
    </source>
</evidence>
<organism evidence="3 4">
    <name type="scientific">Vitrella brassicaformis (strain CCMP3155)</name>
    <dbReference type="NCBI Taxonomy" id="1169540"/>
    <lineage>
        <taxon>Eukaryota</taxon>
        <taxon>Sar</taxon>
        <taxon>Alveolata</taxon>
        <taxon>Colpodellida</taxon>
        <taxon>Vitrellaceae</taxon>
        <taxon>Vitrella</taxon>
    </lineage>
</organism>
<protein>
    <submittedName>
        <fullName evidence="3">Uncharacterized protein</fullName>
    </submittedName>
</protein>
<accession>A0A0G4GWC5</accession>
<dbReference type="Proteomes" id="UP000041254">
    <property type="component" value="Unassembled WGS sequence"/>
</dbReference>
<feature type="region of interest" description="Disordered" evidence="1">
    <location>
        <begin position="76"/>
        <end position="109"/>
    </location>
</feature>
<reference evidence="3 4" key="1">
    <citation type="submission" date="2014-11" db="EMBL/GenBank/DDBJ databases">
        <authorList>
            <person name="Zhu J."/>
            <person name="Qi W."/>
            <person name="Song R."/>
        </authorList>
    </citation>
    <scope>NUCLEOTIDE SEQUENCE [LARGE SCALE GENOMIC DNA]</scope>
</reference>
<sequence length="109" mass="11675">MSIGPASLLFALADGTLHGVLMVCLEALSILTSLLLILLCGCINSNFSQIGFAERVMCAFTPRDFWYPSIVDTAASDTTADSDRPTVPFSGPARRLGDESDKHFPPGRV</sequence>
<dbReference type="InParanoid" id="A0A0G4GWC5"/>
<dbReference type="AlphaFoldDB" id="A0A0G4GWC5"/>
<name>A0A0G4GWC5_VITBC</name>
<keyword evidence="2" id="KW-0472">Membrane</keyword>
<dbReference type="EMBL" id="CDMY01000849">
    <property type="protein sequence ID" value="CEM35191.1"/>
    <property type="molecule type" value="Genomic_DNA"/>
</dbReference>
<evidence type="ECO:0000313" key="3">
    <source>
        <dbReference type="EMBL" id="CEM35191.1"/>
    </source>
</evidence>
<keyword evidence="2" id="KW-0812">Transmembrane</keyword>
<feature type="transmembrane region" description="Helical" evidence="2">
    <location>
        <begin position="20"/>
        <end position="43"/>
    </location>
</feature>